<name>A0AAW4BPS7_VIBAN</name>
<sequence length="126" mass="13974">MITGEVLVIDLFAGPGGLGEGISSVVDESGNYPFKIGVSVEKEPSAHKTLTTRAFYRKIKALDGGLDNYFRYVRGELTREELFCLYPEHAQEASNETLEGPRALGEDNALIHTRIRQLLRTHQGPK</sequence>
<gene>
    <name evidence="1" type="ORF">ERJ77_25115</name>
</gene>
<dbReference type="AlphaFoldDB" id="A0AAW4BPS7"/>
<dbReference type="Proteomes" id="UP000786185">
    <property type="component" value="Unassembled WGS sequence"/>
</dbReference>
<dbReference type="Gene3D" id="3.40.50.150">
    <property type="entry name" value="Vaccinia Virus protein VP39"/>
    <property type="match status" value="1"/>
</dbReference>
<accession>A0AAW4BPS7</accession>
<dbReference type="InterPro" id="IPR029063">
    <property type="entry name" value="SAM-dependent_MTases_sf"/>
</dbReference>
<evidence type="ECO:0000313" key="1">
    <source>
        <dbReference type="EMBL" id="MBF4437703.1"/>
    </source>
</evidence>
<organism evidence="1 2">
    <name type="scientific">Vibrio anguillarum</name>
    <name type="common">Listonella anguillarum</name>
    <dbReference type="NCBI Taxonomy" id="55601"/>
    <lineage>
        <taxon>Bacteria</taxon>
        <taxon>Pseudomonadati</taxon>
        <taxon>Pseudomonadota</taxon>
        <taxon>Gammaproteobacteria</taxon>
        <taxon>Vibrionales</taxon>
        <taxon>Vibrionaceae</taxon>
        <taxon>Vibrio</taxon>
    </lineage>
</organism>
<comment type="caution">
    <text evidence="1">The sequence shown here is derived from an EMBL/GenBank/DDBJ whole genome shotgun (WGS) entry which is preliminary data.</text>
</comment>
<reference evidence="1" key="1">
    <citation type="journal article" date="2021" name="PeerJ">
        <title>Analysis of 44 Vibrio anguillarum genomes reveals high genetic diversity.</title>
        <authorList>
            <person name="Hansen M.J."/>
            <person name="Dalsgaard I."/>
        </authorList>
    </citation>
    <scope>NUCLEOTIDE SEQUENCE</scope>
    <source>
        <strain evidence="1">850617-1/1</strain>
    </source>
</reference>
<protein>
    <submittedName>
        <fullName evidence="1">DNA (Cytosine-5-)-methyltransferase</fullName>
    </submittedName>
</protein>
<evidence type="ECO:0000313" key="2">
    <source>
        <dbReference type="Proteomes" id="UP000786185"/>
    </source>
</evidence>
<dbReference type="EMBL" id="SCLC01001239">
    <property type="protein sequence ID" value="MBF4437703.1"/>
    <property type="molecule type" value="Genomic_DNA"/>
</dbReference>
<proteinExistence type="predicted"/>
<feature type="non-terminal residue" evidence="1">
    <location>
        <position position="126"/>
    </location>
</feature>